<accession>A0A846TXL6</accession>
<dbReference type="Proteomes" id="UP000521379">
    <property type="component" value="Unassembled WGS sequence"/>
</dbReference>
<feature type="region of interest" description="Disordered" evidence="2">
    <location>
        <begin position="48"/>
        <end position="75"/>
    </location>
</feature>
<name>A0A846TXL6_9MICC</name>
<dbReference type="InterPro" id="IPR036291">
    <property type="entry name" value="NAD(P)-bd_dom_sf"/>
</dbReference>
<dbReference type="InterPro" id="IPR050259">
    <property type="entry name" value="SDR"/>
</dbReference>
<comment type="caution">
    <text evidence="4">The sequence shown here is derived from an EMBL/GenBank/DDBJ whole genome shotgun (WGS) entry which is preliminary data.</text>
</comment>
<dbReference type="EMBL" id="JAAVUN010000014">
    <property type="protein sequence ID" value="NKE09957.1"/>
    <property type="molecule type" value="Genomic_DNA"/>
</dbReference>
<dbReference type="GO" id="GO:0032787">
    <property type="term" value="P:monocarboxylic acid metabolic process"/>
    <property type="evidence" value="ECO:0007669"/>
    <property type="project" value="UniProtKB-ARBA"/>
</dbReference>
<reference evidence="4 5" key="1">
    <citation type="submission" date="2020-02" db="EMBL/GenBank/DDBJ databases">
        <authorList>
            <person name="Sun Q."/>
        </authorList>
    </citation>
    <scope>NUCLEOTIDE SEQUENCE [LARGE SCALE GENOMIC DNA]</scope>
    <source>
        <strain evidence="4 5">YIM 13062</strain>
    </source>
</reference>
<dbReference type="AlphaFoldDB" id="A0A846TXL6"/>
<dbReference type="PANTHER" id="PTHR42879:SF2">
    <property type="entry name" value="3-OXOACYL-[ACYL-CARRIER-PROTEIN] REDUCTASE FABG"/>
    <property type="match status" value="1"/>
</dbReference>
<evidence type="ECO:0000313" key="5">
    <source>
        <dbReference type="Proteomes" id="UP000521379"/>
    </source>
</evidence>
<gene>
    <name evidence="4" type="ORF">GTW58_08425</name>
</gene>
<organism evidence="4 5">
    <name type="scientific">Kocuria subflava</name>
    <dbReference type="NCBI Taxonomy" id="1736139"/>
    <lineage>
        <taxon>Bacteria</taxon>
        <taxon>Bacillati</taxon>
        <taxon>Actinomycetota</taxon>
        <taxon>Actinomycetes</taxon>
        <taxon>Micrococcales</taxon>
        <taxon>Micrococcaceae</taxon>
        <taxon>Kocuria</taxon>
    </lineage>
</organism>
<protein>
    <submittedName>
        <fullName evidence="4">3-oxoacyl-ACP reductase</fullName>
    </submittedName>
</protein>
<dbReference type="PRINTS" id="PR00080">
    <property type="entry name" value="SDRFAMILY"/>
</dbReference>
<dbReference type="RefSeq" id="WP_119932018.1">
    <property type="nucleotide sequence ID" value="NZ_JAAVUN010000014.1"/>
</dbReference>
<evidence type="ECO:0000256" key="2">
    <source>
        <dbReference type="SAM" id="MobiDB-lite"/>
    </source>
</evidence>
<comment type="similarity">
    <text evidence="1">Belongs to the short-chain dehydrogenases/reductases (SDR) family.</text>
</comment>
<evidence type="ECO:0000259" key="3">
    <source>
        <dbReference type="SMART" id="SM00822"/>
    </source>
</evidence>
<dbReference type="InterPro" id="IPR002347">
    <property type="entry name" value="SDR_fam"/>
</dbReference>
<dbReference type="Gene3D" id="3.40.50.720">
    <property type="entry name" value="NAD(P)-binding Rossmann-like Domain"/>
    <property type="match status" value="2"/>
</dbReference>
<dbReference type="PANTHER" id="PTHR42879">
    <property type="entry name" value="3-OXOACYL-(ACYL-CARRIER-PROTEIN) REDUCTASE"/>
    <property type="match status" value="1"/>
</dbReference>
<dbReference type="PROSITE" id="PS00061">
    <property type="entry name" value="ADH_SHORT"/>
    <property type="match status" value="1"/>
</dbReference>
<feature type="domain" description="Ketoreductase" evidence="3">
    <location>
        <begin position="256"/>
        <end position="436"/>
    </location>
</feature>
<sequence length="494" mass="50180">MSPSLPNVTSKIWPGTGPDDAYLGLVSQGPGRKVATTLGLPAPVELRRHDPARPTVSGPVVVLSPTSGARGPGETAATEADDLATHLLGRGLEVHRHGDDLRKVGAVVLCLTEVRTPSDLTAPALELGSVLRKLAPGGRVITVSRPATGVALGSAANLPASGDSQDYTAVSRNAARQGVVGFLRSAAQEMRGGATANGIVVADGVSVSAPSVAGSLDFLLSGRSAFVDGQFLVVGTDQGPADLAQVPQGEAPLSGRVVVVTGAARGIGEEIARLLHTQGAHVVPVDVPAAGQPLSTLANELETASLSLDVTAEDAGQRILEHCRSRYGRLDGIVHNAGITRDKMLANMDQAKFASVLAVNTEAPLRITEQLLADPMADGLRVVGLASTSGVAGNRGQTNYAASKAGVVGMVAGLAPILAARGGTANAVAPGFIETEMTAKIPLARRQVARRLNSLQQGGLPLDVAEAIAFLLSDSAAGISGQTLRVCGQNLVGA</sequence>
<dbReference type="InterPro" id="IPR020904">
    <property type="entry name" value="Sc_DH/Rdtase_CS"/>
</dbReference>
<dbReference type="Pfam" id="PF13561">
    <property type="entry name" value="adh_short_C2"/>
    <property type="match status" value="1"/>
</dbReference>
<dbReference type="NCBIfam" id="NF006110">
    <property type="entry name" value="PRK08261.1"/>
    <property type="match status" value="1"/>
</dbReference>
<dbReference type="SUPFAM" id="SSF51735">
    <property type="entry name" value="NAD(P)-binding Rossmann-fold domains"/>
    <property type="match status" value="1"/>
</dbReference>
<dbReference type="PRINTS" id="PR00081">
    <property type="entry name" value="GDHRDH"/>
</dbReference>
<dbReference type="FunFam" id="3.40.50.720:FF:000338">
    <property type="entry name" value="3-oxoacyl-ACP reductase FabG"/>
    <property type="match status" value="1"/>
</dbReference>
<keyword evidence="5" id="KW-1185">Reference proteome</keyword>
<dbReference type="InterPro" id="IPR057326">
    <property type="entry name" value="KR_dom"/>
</dbReference>
<evidence type="ECO:0000313" key="4">
    <source>
        <dbReference type="EMBL" id="NKE09957.1"/>
    </source>
</evidence>
<dbReference type="SMART" id="SM00822">
    <property type="entry name" value="PKS_KR"/>
    <property type="match status" value="1"/>
</dbReference>
<proteinExistence type="inferred from homology"/>
<evidence type="ECO:0000256" key="1">
    <source>
        <dbReference type="ARBA" id="ARBA00006484"/>
    </source>
</evidence>